<dbReference type="GO" id="GO:0006099">
    <property type="term" value="P:tricarboxylic acid cycle"/>
    <property type="evidence" value="ECO:0007669"/>
    <property type="project" value="TreeGrafter"/>
</dbReference>
<dbReference type="PANTHER" id="PTHR11739:SF8">
    <property type="entry name" value="CITRATE SYNTHASE, MITOCHONDRIAL"/>
    <property type="match status" value="1"/>
</dbReference>
<dbReference type="InterPro" id="IPR036969">
    <property type="entry name" value="Citrate_synthase_sf"/>
</dbReference>
<dbReference type="AlphaFoldDB" id="X0VHN6"/>
<dbReference type="Pfam" id="PF00285">
    <property type="entry name" value="Citrate_synt"/>
    <property type="match status" value="1"/>
</dbReference>
<dbReference type="EMBL" id="BARS01023369">
    <property type="protein sequence ID" value="GAG10732.1"/>
    <property type="molecule type" value="Genomic_DNA"/>
</dbReference>
<dbReference type="Gene3D" id="1.10.580.10">
    <property type="entry name" value="Citrate Synthase, domain 1"/>
    <property type="match status" value="1"/>
</dbReference>
<feature type="non-terminal residue" evidence="1">
    <location>
        <position position="229"/>
    </location>
</feature>
<gene>
    <name evidence="1" type="ORF">S01H1_37209</name>
</gene>
<organism evidence="1">
    <name type="scientific">marine sediment metagenome</name>
    <dbReference type="NCBI Taxonomy" id="412755"/>
    <lineage>
        <taxon>unclassified sequences</taxon>
        <taxon>metagenomes</taxon>
        <taxon>ecological metagenomes</taxon>
    </lineage>
</organism>
<dbReference type="GO" id="GO:0005975">
    <property type="term" value="P:carbohydrate metabolic process"/>
    <property type="evidence" value="ECO:0007669"/>
    <property type="project" value="TreeGrafter"/>
</dbReference>
<sequence length="229" mass="25805">MSTLQDVLRQKIPAYREEVGNLVKTHGGKSISEVKVQQAYGGMRGVKGMICDTSVVEPDKGLIIRGRPLLEIKHLWPEEIFYLLLTGEEPDAEAKAALQQDYDKRAAVPDYVWDVLYAMPDDSHPMCMLNTAILVMERESVFRNWYDKGMTKQEYWVPALEDGLQLLARLPGVAAGVYRIRYKKGSPVGWTPGLDWGGNYANMLGIPDPTGSFAKLMRLYLNFHSDHEG</sequence>
<dbReference type="InterPro" id="IPR016142">
    <property type="entry name" value="Citrate_synth-like_lrg_a-sub"/>
</dbReference>
<accession>X0VHN6</accession>
<comment type="caution">
    <text evidence="1">The sequence shown here is derived from an EMBL/GenBank/DDBJ whole genome shotgun (WGS) entry which is preliminary data.</text>
</comment>
<dbReference type="GO" id="GO:0046912">
    <property type="term" value="F:acyltransferase activity, acyl groups converted into alkyl on transfer"/>
    <property type="evidence" value="ECO:0007669"/>
    <property type="project" value="InterPro"/>
</dbReference>
<dbReference type="InterPro" id="IPR002020">
    <property type="entry name" value="Citrate_synthase"/>
</dbReference>
<evidence type="ECO:0008006" key="2">
    <source>
        <dbReference type="Google" id="ProtNLM"/>
    </source>
</evidence>
<protein>
    <recommendedName>
        <fullName evidence="2">Citrate (Si)-synthase</fullName>
    </recommendedName>
</protein>
<dbReference type="GO" id="GO:0005759">
    <property type="term" value="C:mitochondrial matrix"/>
    <property type="evidence" value="ECO:0007669"/>
    <property type="project" value="TreeGrafter"/>
</dbReference>
<dbReference type="PRINTS" id="PR00143">
    <property type="entry name" value="CITRTSNTHASE"/>
</dbReference>
<proteinExistence type="predicted"/>
<dbReference type="PANTHER" id="PTHR11739">
    <property type="entry name" value="CITRATE SYNTHASE"/>
    <property type="match status" value="1"/>
</dbReference>
<reference evidence="1" key="1">
    <citation type="journal article" date="2014" name="Front. Microbiol.">
        <title>High frequency of phylogenetically diverse reductive dehalogenase-homologous genes in deep subseafloor sedimentary metagenomes.</title>
        <authorList>
            <person name="Kawai M."/>
            <person name="Futagami T."/>
            <person name="Toyoda A."/>
            <person name="Takaki Y."/>
            <person name="Nishi S."/>
            <person name="Hori S."/>
            <person name="Arai W."/>
            <person name="Tsubouchi T."/>
            <person name="Morono Y."/>
            <person name="Uchiyama I."/>
            <person name="Ito T."/>
            <person name="Fujiyama A."/>
            <person name="Inagaki F."/>
            <person name="Takami H."/>
        </authorList>
    </citation>
    <scope>NUCLEOTIDE SEQUENCE</scope>
    <source>
        <strain evidence="1">Expedition CK06-06</strain>
    </source>
</reference>
<name>X0VHN6_9ZZZZ</name>
<dbReference type="SUPFAM" id="SSF48256">
    <property type="entry name" value="Citrate synthase"/>
    <property type="match status" value="1"/>
</dbReference>
<evidence type="ECO:0000313" key="1">
    <source>
        <dbReference type="EMBL" id="GAG10732.1"/>
    </source>
</evidence>